<keyword evidence="3" id="KW-1185">Reference proteome</keyword>
<evidence type="ECO:0000313" key="2">
    <source>
        <dbReference type="EMBL" id="KAJ7953897.1"/>
    </source>
</evidence>
<sequence>MAFIVISGNALVRTRMGYKRPLDANEFGNLPFKHSQRFGYGNEMVTIDRYPCDNAIVKPIISVSGREENGFCDIQWYDALHNDAVYEVPHVGDKDAKTSDYLSSSSSEDDTGSGATSLSSLSSSDDYSYLDCAPRRLVPIGPNHQASIPMWKGSLNKMSGSRDTSDFHSSCSALGSNNVIDVDNEEKLMGASIISMPDLRFCSSKTDKDEDFKIECNCLDRGSFRCVRQHVKEARENLKKTLGLETFMNLGFGDMGEEVACKWSEEEEEVFHEVVYNNPASMGRSFWKHLSAMFPFRSKKLVSYYYNVFMLRRRAAQNRSRVLDIDSDDDEYHGSNDFPYNFDISGEDGDSAIESLDDQDDHVGNEESYSDEDNDNDDTVGDDYGCAGKDSGNSTEENGGIDEISEACKVNLFGWSRYDPVTPNANETPEIAKHDFCVQDDSCMSFDCESNMVDSSGSFNTVTASQVSGFKSDHNSQLSGKLDRPSDVIDQVHLWDPCSKDWFPRYSTPGIEFLPTTNIIEEIFGQGTSDKKTRND</sequence>
<feature type="compositionally biased region" description="Acidic residues" evidence="1">
    <location>
        <begin position="349"/>
        <end position="360"/>
    </location>
</feature>
<dbReference type="KEGG" id="qsa:O6P43_025536"/>
<name>A0AAD7LA26_QUISA</name>
<feature type="region of interest" description="Disordered" evidence="1">
    <location>
        <begin position="349"/>
        <end position="400"/>
    </location>
</feature>
<feature type="compositionally biased region" description="Low complexity" evidence="1">
    <location>
        <begin position="99"/>
        <end position="125"/>
    </location>
</feature>
<dbReference type="PANTHER" id="PTHR46872">
    <property type="entry name" value="DNA BINDING PROTEIN"/>
    <property type="match status" value="1"/>
</dbReference>
<comment type="caution">
    <text evidence="2">The sequence shown here is derived from an EMBL/GenBank/DDBJ whole genome shotgun (WGS) entry which is preliminary data.</text>
</comment>
<dbReference type="AlphaFoldDB" id="A0AAD7LA26"/>
<feature type="compositionally biased region" description="Acidic residues" evidence="1">
    <location>
        <begin position="368"/>
        <end position="381"/>
    </location>
</feature>
<proteinExistence type="predicted"/>
<evidence type="ECO:0000256" key="1">
    <source>
        <dbReference type="SAM" id="MobiDB-lite"/>
    </source>
</evidence>
<gene>
    <name evidence="2" type="ORF">O6P43_025536</name>
</gene>
<organism evidence="2 3">
    <name type="scientific">Quillaja saponaria</name>
    <name type="common">Soap bark tree</name>
    <dbReference type="NCBI Taxonomy" id="32244"/>
    <lineage>
        <taxon>Eukaryota</taxon>
        <taxon>Viridiplantae</taxon>
        <taxon>Streptophyta</taxon>
        <taxon>Embryophyta</taxon>
        <taxon>Tracheophyta</taxon>
        <taxon>Spermatophyta</taxon>
        <taxon>Magnoliopsida</taxon>
        <taxon>eudicotyledons</taxon>
        <taxon>Gunneridae</taxon>
        <taxon>Pentapetalae</taxon>
        <taxon>rosids</taxon>
        <taxon>fabids</taxon>
        <taxon>Fabales</taxon>
        <taxon>Quillajaceae</taxon>
        <taxon>Quillaja</taxon>
    </lineage>
</organism>
<dbReference type="EMBL" id="JARAOO010000010">
    <property type="protein sequence ID" value="KAJ7953897.1"/>
    <property type="molecule type" value="Genomic_DNA"/>
</dbReference>
<dbReference type="Proteomes" id="UP001163823">
    <property type="component" value="Chromosome 10"/>
</dbReference>
<feature type="region of interest" description="Disordered" evidence="1">
    <location>
        <begin position="97"/>
        <end position="125"/>
    </location>
</feature>
<evidence type="ECO:0000313" key="3">
    <source>
        <dbReference type="Proteomes" id="UP001163823"/>
    </source>
</evidence>
<protein>
    <submittedName>
        <fullName evidence="2">AT-rich interactive domain-containing protein 2</fullName>
    </submittedName>
</protein>
<reference evidence="2" key="1">
    <citation type="journal article" date="2023" name="Science">
        <title>Elucidation of the pathway for biosynthesis of saponin adjuvants from the soapbark tree.</title>
        <authorList>
            <person name="Reed J."/>
            <person name="Orme A."/>
            <person name="El-Demerdash A."/>
            <person name="Owen C."/>
            <person name="Martin L.B.B."/>
            <person name="Misra R.C."/>
            <person name="Kikuchi S."/>
            <person name="Rejzek M."/>
            <person name="Martin A.C."/>
            <person name="Harkess A."/>
            <person name="Leebens-Mack J."/>
            <person name="Louveau T."/>
            <person name="Stephenson M.J."/>
            <person name="Osbourn A."/>
        </authorList>
    </citation>
    <scope>NUCLEOTIDE SEQUENCE</scope>
    <source>
        <strain evidence="2">S10</strain>
    </source>
</reference>
<dbReference type="PANTHER" id="PTHR46872:SF5">
    <property type="entry name" value="MYB-LIKE DOMAIN-CONTAINING PROTEIN"/>
    <property type="match status" value="1"/>
</dbReference>
<accession>A0AAD7LA26</accession>